<sequence length="679" mass="75960">MADLRVCGSSDLEDNFCRYKRKDEVELLLSKICARAKQQLDLDMGSNANAASCSCLGLLDPVTNIRFNRLLASYLALPPADGGQGADEEEDMMAQRSLHGLIAFLTRLFPYLPDAEALAYIDAAAAGPLVAALLIINRRQLTIDSFITASSVEIALRSAAVAAKHPDPELFIRGWRKLAYSLNPTEFTSHSSSSKNNWFHKRLLGIWTPTATDDDLQLDDFWKLAKDRLPHGTERALLQAGKLPSARGAMKRMLLSMIHGYYLKALAILPKHELTQRYHPSLLIGGHCYGPLDPVSNIIVNTIWYEQSFPPPIQVQPLNMISTNCLWRIAARSLYGLVSFLCNRKKDLTPDQALQYLLDARANLTVADPQHLRDNHDDGNKTGGCRGTTVLEAYFAAAQSAKHPRANLQAEFLGAPESVRNLLSFSETLLSSVRDGCTLTKESFDCLLTLFSSVGMAYPQHEGHHPEKLSQEIYLRTCSAKNSFWLKHERVRSKVEAALHKFNETTVHKYNLHVICGVNEFVKREFSLDPEVRAYNPWTPYKYHYSHINFLATCEGSLAPKLFFAECSNHGTSTSWCAPVLLHPDAGISLEGRPDVGMRPEAARCIYCEHENGRICHPIREKFHGRDDFEIAGDYYSNNKLLLDHGYKVDWVHGVADDAIYSNFCASDDGHRGLALIED</sequence>
<dbReference type="Gramene" id="OQU88239">
    <property type="protein sequence ID" value="OQU88239"/>
    <property type="gene ID" value="SORBI_3003G439501"/>
</dbReference>
<dbReference type="PANTHER" id="PTHR33120">
    <property type="entry name" value="EXPRESSED PROTEIN-RELATED"/>
    <property type="match status" value="1"/>
</dbReference>
<reference evidence="4" key="2">
    <citation type="journal article" date="2018" name="Plant J.">
        <title>The Sorghum bicolor reference genome: improved assembly, gene annotations, a transcriptome atlas, and signatures of genome organization.</title>
        <authorList>
            <person name="McCormick R.F."/>
            <person name="Truong S.K."/>
            <person name="Sreedasyam A."/>
            <person name="Jenkins J."/>
            <person name="Shu S."/>
            <person name="Sims D."/>
            <person name="Kennedy M."/>
            <person name="Amirebrahimi M."/>
            <person name="Weers B.D."/>
            <person name="McKinley B."/>
            <person name="Mattison A."/>
            <person name="Morishige D.T."/>
            <person name="Grimwood J."/>
            <person name="Schmutz J."/>
            <person name="Mullet J.E."/>
        </authorList>
    </citation>
    <scope>NUCLEOTIDE SEQUENCE [LARGE SCALE GENOMIC DNA]</scope>
    <source>
        <strain evidence="4">cv. BTx623</strain>
    </source>
</reference>
<dbReference type="Pfam" id="PF20235">
    <property type="entry name" value="PIR2-like_helical"/>
    <property type="match status" value="2"/>
</dbReference>
<dbReference type="eggNOG" id="ENOG502R554">
    <property type="taxonomic scope" value="Eukaryota"/>
</dbReference>
<dbReference type="OrthoDB" id="688473at2759"/>
<dbReference type="OMA" id="CLCFRAE"/>
<evidence type="ECO:0000259" key="1">
    <source>
        <dbReference type="Pfam" id="PF12274"/>
    </source>
</evidence>
<gene>
    <name evidence="3" type="ORF">SORBI_3003G439501</name>
</gene>
<evidence type="ECO:0000259" key="2">
    <source>
        <dbReference type="Pfam" id="PF20235"/>
    </source>
</evidence>
<protein>
    <submittedName>
        <fullName evidence="3">Uncharacterized protein</fullName>
    </submittedName>
</protein>
<reference evidence="3 4" key="1">
    <citation type="journal article" date="2009" name="Nature">
        <title>The Sorghum bicolor genome and the diversification of grasses.</title>
        <authorList>
            <person name="Paterson A.H."/>
            <person name="Bowers J.E."/>
            <person name="Bruggmann R."/>
            <person name="Dubchak I."/>
            <person name="Grimwood J."/>
            <person name="Gundlach H."/>
            <person name="Haberer G."/>
            <person name="Hellsten U."/>
            <person name="Mitros T."/>
            <person name="Poliakov A."/>
            <person name="Schmutz J."/>
            <person name="Spannagl M."/>
            <person name="Tang H."/>
            <person name="Wang X."/>
            <person name="Wicker T."/>
            <person name="Bharti A.K."/>
            <person name="Chapman J."/>
            <person name="Feltus F.A."/>
            <person name="Gowik U."/>
            <person name="Grigoriev I.V."/>
            <person name="Lyons E."/>
            <person name="Maher C.A."/>
            <person name="Martis M."/>
            <person name="Narechania A."/>
            <person name="Otillar R.P."/>
            <person name="Penning B.W."/>
            <person name="Salamov A.A."/>
            <person name="Wang Y."/>
            <person name="Zhang L."/>
            <person name="Carpita N.C."/>
            <person name="Freeling M."/>
            <person name="Gingle A.R."/>
            <person name="Hash C.T."/>
            <person name="Keller B."/>
            <person name="Klein P."/>
            <person name="Kresovich S."/>
            <person name="McCann M.C."/>
            <person name="Ming R."/>
            <person name="Peterson D.G."/>
            <person name="Mehboob-ur-Rahman"/>
            <person name="Ware D."/>
            <person name="Westhoff P."/>
            <person name="Mayer K.F."/>
            <person name="Messing J."/>
            <person name="Rokhsar D.S."/>
        </authorList>
    </citation>
    <scope>NUCLEOTIDE SEQUENCE [LARGE SCALE GENOMIC DNA]</scope>
    <source>
        <strain evidence="4">cv. BTx623</strain>
    </source>
</reference>
<dbReference type="AlphaFoldDB" id="A0A1W0W1G3"/>
<organism evidence="3 4">
    <name type="scientific">Sorghum bicolor</name>
    <name type="common">Sorghum</name>
    <name type="synonym">Sorghum vulgare</name>
    <dbReference type="NCBI Taxonomy" id="4558"/>
    <lineage>
        <taxon>Eukaryota</taxon>
        <taxon>Viridiplantae</taxon>
        <taxon>Streptophyta</taxon>
        <taxon>Embryophyta</taxon>
        <taxon>Tracheophyta</taxon>
        <taxon>Spermatophyta</taxon>
        <taxon>Magnoliopsida</taxon>
        <taxon>Liliopsida</taxon>
        <taxon>Poales</taxon>
        <taxon>Poaceae</taxon>
        <taxon>PACMAD clade</taxon>
        <taxon>Panicoideae</taxon>
        <taxon>Andropogonodae</taxon>
        <taxon>Andropogoneae</taxon>
        <taxon>Sorghinae</taxon>
        <taxon>Sorghum</taxon>
    </lineage>
</organism>
<keyword evidence="4" id="KW-1185">Reference proteome</keyword>
<dbReference type="KEGG" id="sbi:8074120"/>
<proteinExistence type="predicted"/>
<dbReference type="EMBL" id="CM000762">
    <property type="protein sequence ID" value="OQU88239.1"/>
    <property type="molecule type" value="Genomic_DNA"/>
</dbReference>
<feature type="domain" description="DUF3615" evidence="1">
    <location>
        <begin position="495"/>
        <end position="618"/>
    </location>
</feature>
<dbReference type="InterPro" id="IPR046527">
    <property type="entry name" value="PIR2-like_helical"/>
</dbReference>
<name>A0A1W0W1G3_SORBI</name>
<evidence type="ECO:0000313" key="4">
    <source>
        <dbReference type="Proteomes" id="UP000000768"/>
    </source>
</evidence>
<feature type="domain" description="PIR2-like helical" evidence="2">
    <location>
        <begin position="53"/>
        <end position="134"/>
    </location>
</feature>
<evidence type="ECO:0000313" key="3">
    <source>
        <dbReference type="EMBL" id="OQU88239.1"/>
    </source>
</evidence>
<dbReference type="Proteomes" id="UP000000768">
    <property type="component" value="Chromosome 3"/>
</dbReference>
<dbReference type="InParanoid" id="A0A1W0W1G3"/>
<accession>A0A1W0W1G3</accession>
<dbReference type="Pfam" id="PF12274">
    <property type="entry name" value="DUF3615"/>
    <property type="match status" value="1"/>
</dbReference>
<feature type="domain" description="PIR2-like helical" evidence="2">
    <location>
        <begin position="256"/>
        <end position="369"/>
    </location>
</feature>
<dbReference type="PANTHER" id="PTHR33120:SF57">
    <property type="entry name" value="PIR2-LIKE HELICAL DOMAIN-CONTAINING PROTEIN"/>
    <property type="match status" value="1"/>
</dbReference>
<dbReference type="InterPro" id="IPR022059">
    <property type="entry name" value="DUF3615"/>
</dbReference>